<gene>
    <name evidence="2" type="primary">gst_3</name>
    <name evidence="2" type="ORF">GCM10007854_12800</name>
</gene>
<dbReference type="Pfam" id="PF13409">
    <property type="entry name" value="GST_N_2"/>
    <property type="match status" value="1"/>
</dbReference>
<accession>A0ABQ5UYD5</accession>
<dbReference type="Gene3D" id="3.40.30.10">
    <property type="entry name" value="Glutaredoxin"/>
    <property type="match status" value="1"/>
</dbReference>
<dbReference type="InterPro" id="IPR034345">
    <property type="entry name" value="Gtt2-like_N"/>
</dbReference>
<sequence length="235" mass="26723">MGLRDALIAPEEVDNMEQDLRRSLLMLKLYDCSTAPSPRRARMFMAEKGLDWETVEIDLRSGEQMSPDYRAVNPRATVPALMTEDGNILTENLAIAAYVEALHPDPPLMGRTALEKARVLEWDFRCTMEGLLAIAEILRNSSPHMKDRALPGPRNLEQISALADRGRKRLAWFFEDMETHLTATDYVAGDHYTMADITMTVVFDFSKWVKAQPDGDNAAIHDYMARMRERPSYSL</sequence>
<name>A0ABQ5UYD5_9PROT</name>
<evidence type="ECO:0000313" key="2">
    <source>
        <dbReference type="EMBL" id="GLQ20325.1"/>
    </source>
</evidence>
<proteinExistence type="predicted"/>
<dbReference type="EMBL" id="BSNJ01000002">
    <property type="protein sequence ID" value="GLQ20325.1"/>
    <property type="molecule type" value="Genomic_DNA"/>
</dbReference>
<protein>
    <submittedName>
        <fullName evidence="2">Glutathione S-transferase</fullName>
    </submittedName>
</protein>
<dbReference type="PANTHER" id="PTHR44051">
    <property type="entry name" value="GLUTATHIONE S-TRANSFERASE-RELATED"/>
    <property type="match status" value="1"/>
</dbReference>
<organism evidence="2 3">
    <name type="scientific">Algimonas porphyrae</name>
    <dbReference type="NCBI Taxonomy" id="1128113"/>
    <lineage>
        <taxon>Bacteria</taxon>
        <taxon>Pseudomonadati</taxon>
        <taxon>Pseudomonadota</taxon>
        <taxon>Alphaproteobacteria</taxon>
        <taxon>Maricaulales</taxon>
        <taxon>Robiginitomaculaceae</taxon>
        <taxon>Algimonas</taxon>
    </lineage>
</organism>
<dbReference type="InterPro" id="IPR004045">
    <property type="entry name" value="Glutathione_S-Trfase_N"/>
</dbReference>
<dbReference type="InterPro" id="IPR040079">
    <property type="entry name" value="Glutathione_S-Trfase"/>
</dbReference>
<keyword evidence="3" id="KW-1185">Reference proteome</keyword>
<dbReference type="SUPFAM" id="SSF47616">
    <property type="entry name" value="GST C-terminal domain-like"/>
    <property type="match status" value="1"/>
</dbReference>
<dbReference type="InterPro" id="IPR004046">
    <property type="entry name" value="GST_C"/>
</dbReference>
<dbReference type="SFLD" id="SFLDG00358">
    <property type="entry name" value="Main_(cytGST)"/>
    <property type="match status" value="1"/>
</dbReference>
<dbReference type="CDD" id="cd03051">
    <property type="entry name" value="GST_N_GTT2_like"/>
    <property type="match status" value="1"/>
</dbReference>
<dbReference type="SFLD" id="SFLDS00019">
    <property type="entry name" value="Glutathione_Transferase_(cytos"/>
    <property type="match status" value="1"/>
</dbReference>
<dbReference type="PROSITE" id="PS50404">
    <property type="entry name" value="GST_NTER"/>
    <property type="match status" value="1"/>
</dbReference>
<dbReference type="Pfam" id="PF00043">
    <property type="entry name" value="GST_C"/>
    <property type="match status" value="1"/>
</dbReference>
<dbReference type="Gene3D" id="1.20.1050.10">
    <property type="match status" value="1"/>
</dbReference>
<comment type="caution">
    <text evidence="2">The sequence shown here is derived from an EMBL/GenBank/DDBJ whole genome shotgun (WGS) entry which is preliminary data.</text>
</comment>
<dbReference type="InterPro" id="IPR036249">
    <property type="entry name" value="Thioredoxin-like_sf"/>
</dbReference>
<dbReference type="SUPFAM" id="SSF52833">
    <property type="entry name" value="Thioredoxin-like"/>
    <property type="match status" value="1"/>
</dbReference>
<evidence type="ECO:0000259" key="1">
    <source>
        <dbReference type="PROSITE" id="PS50404"/>
    </source>
</evidence>
<dbReference type="PANTHER" id="PTHR44051:SF8">
    <property type="entry name" value="GLUTATHIONE S-TRANSFERASE GSTA"/>
    <property type="match status" value="1"/>
</dbReference>
<feature type="domain" description="GST N-terminal" evidence="1">
    <location>
        <begin position="25"/>
        <end position="107"/>
    </location>
</feature>
<reference evidence="2" key="2">
    <citation type="submission" date="2023-01" db="EMBL/GenBank/DDBJ databases">
        <title>Draft genome sequence of Algimonas porphyrae strain NBRC 108216.</title>
        <authorList>
            <person name="Sun Q."/>
            <person name="Mori K."/>
        </authorList>
    </citation>
    <scope>NUCLEOTIDE SEQUENCE</scope>
    <source>
        <strain evidence="2">NBRC 108216</strain>
    </source>
</reference>
<evidence type="ECO:0000313" key="3">
    <source>
        <dbReference type="Proteomes" id="UP001161390"/>
    </source>
</evidence>
<reference evidence="2" key="1">
    <citation type="journal article" date="2014" name="Int. J. Syst. Evol. Microbiol.">
        <title>Complete genome of a new Firmicutes species belonging to the dominant human colonic microbiota ('Ruminococcus bicirculans') reveals two chromosomes and a selective capacity to utilize plant glucans.</title>
        <authorList>
            <consortium name="NISC Comparative Sequencing Program"/>
            <person name="Wegmann U."/>
            <person name="Louis P."/>
            <person name="Goesmann A."/>
            <person name="Henrissat B."/>
            <person name="Duncan S.H."/>
            <person name="Flint H.J."/>
        </authorList>
    </citation>
    <scope>NUCLEOTIDE SEQUENCE</scope>
    <source>
        <strain evidence="2">NBRC 108216</strain>
    </source>
</reference>
<dbReference type="Proteomes" id="UP001161390">
    <property type="component" value="Unassembled WGS sequence"/>
</dbReference>
<dbReference type="RefSeq" id="WP_284370792.1">
    <property type="nucleotide sequence ID" value="NZ_BSNJ01000002.1"/>
</dbReference>
<dbReference type="InterPro" id="IPR036282">
    <property type="entry name" value="Glutathione-S-Trfase_C_sf"/>
</dbReference>